<dbReference type="InterPro" id="IPR037185">
    <property type="entry name" value="EmrE-like"/>
</dbReference>
<sequence length="293" mass="33346">MKKAFVQLHVAIILAGFTAILGKLIQLNEGLLTFYRMLLSALILAAFLFYKKQMEHISATNKMKLFGVGAIIAIHWVTFYGSIKYSNVSVSVTCLSTIGFFTSLFEPLLMRRKIDFVEVFLGLLAIAGVYLIFNFYPEYKMGILFGIISAMFACIFPIINKKLLNDFAPNTVTLYEMSGGCIALVLILPFYLSYFPASYYLPTFSDWWWLIILAAVCTVFAFNLSLQALKHISAFTTNLSYNFEPVYSIILAFIIFKENKFLGRGFYFGLGLILLAVTLQMMRVYQEKKTRKL</sequence>
<dbReference type="Proteomes" id="UP000267223">
    <property type="component" value="Unassembled WGS sequence"/>
</dbReference>
<keyword evidence="1" id="KW-0472">Membrane</keyword>
<dbReference type="GO" id="GO:0016020">
    <property type="term" value="C:membrane"/>
    <property type="evidence" value="ECO:0007669"/>
    <property type="project" value="InterPro"/>
</dbReference>
<feature type="transmembrane region" description="Helical" evidence="1">
    <location>
        <begin position="116"/>
        <end position="136"/>
    </location>
</feature>
<dbReference type="PANTHER" id="PTHR22911:SF79">
    <property type="entry name" value="MOBA-LIKE NTP TRANSFERASE DOMAIN-CONTAINING PROTEIN"/>
    <property type="match status" value="1"/>
</dbReference>
<feature type="transmembrane region" description="Helical" evidence="1">
    <location>
        <begin position="32"/>
        <end position="51"/>
    </location>
</feature>
<evidence type="ECO:0000313" key="3">
    <source>
        <dbReference type="EMBL" id="RNI37425.1"/>
    </source>
</evidence>
<dbReference type="OrthoDB" id="9150437at2"/>
<evidence type="ECO:0000259" key="2">
    <source>
        <dbReference type="Pfam" id="PF00892"/>
    </source>
</evidence>
<evidence type="ECO:0000313" key="4">
    <source>
        <dbReference type="Proteomes" id="UP000267223"/>
    </source>
</evidence>
<dbReference type="RefSeq" id="WP_123120266.1">
    <property type="nucleotide sequence ID" value="NZ_RJJR01000005.1"/>
</dbReference>
<feature type="domain" description="EamA" evidence="2">
    <location>
        <begin position="10"/>
        <end position="133"/>
    </location>
</feature>
<gene>
    <name evidence="3" type="ORF">EFY79_08490</name>
</gene>
<dbReference type="AlphaFoldDB" id="A0A3M9NIZ4"/>
<keyword evidence="4" id="KW-1185">Reference proteome</keyword>
<dbReference type="EMBL" id="RJJR01000005">
    <property type="protein sequence ID" value="RNI37425.1"/>
    <property type="molecule type" value="Genomic_DNA"/>
</dbReference>
<keyword evidence="1" id="KW-1133">Transmembrane helix</keyword>
<comment type="caution">
    <text evidence="3">The sequence shown here is derived from an EMBL/GenBank/DDBJ whole genome shotgun (WGS) entry which is preliminary data.</text>
</comment>
<dbReference type="Pfam" id="PF00892">
    <property type="entry name" value="EamA"/>
    <property type="match status" value="2"/>
</dbReference>
<feature type="transmembrane region" description="Helical" evidence="1">
    <location>
        <begin position="172"/>
        <end position="195"/>
    </location>
</feature>
<name>A0A3M9NIZ4_9BACT</name>
<feature type="transmembrane region" description="Helical" evidence="1">
    <location>
        <begin position="89"/>
        <end position="109"/>
    </location>
</feature>
<dbReference type="SUPFAM" id="SSF103481">
    <property type="entry name" value="Multidrug resistance efflux transporter EmrE"/>
    <property type="match status" value="2"/>
</dbReference>
<keyword evidence="1" id="KW-0812">Transmembrane</keyword>
<protein>
    <submittedName>
        <fullName evidence="3">EamA family transporter</fullName>
    </submittedName>
</protein>
<feature type="transmembrane region" description="Helical" evidence="1">
    <location>
        <begin position="142"/>
        <end position="160"/>
    </location>
</feature>
<feature type="transmembrane region" description="Helical" evidence="1">
    <location>
        <begin position="238"/>
        <end position="256"/>
    </location>
</feature>
<organism evidence="3 4">
    <name type="scientific">Hanamia caeni</name>
    <dbReference type="NCBI Taxonomy" id="2294116"/>
    <lineage>
        <taxon>Bacteria</taxon>
        <taxon>Pseudomonadati</taxon>
        <taxon>Bacteroidota</taxon>
        <taxon>Chitinophagia</taxon>
        <taxon>Chitinophagales</taxon>
        <taxon>Chitinophagaceae</taxon>
        <taxon>Hanamia</taxon>
    </lineage>
</organism>
<evidence type="ECO:0000256" key="1">
    <source>
        <dbReference type="SAM" id="Phobius"/>
    </source>
</evidence>
<dbReference type="InterPro" id="IPR000620">
    <property type="entry name" value="EamA_dom"/>
</dbReference>
<feature type="transmembrane region" description="Helical" evidence="1">
    <location>
        <begin position="262"/>
        <end position="282"/>
    </location>
</feature>
<feature type="transmembrane region" description="Helical" evidence="1">
    <location>
        <begin position="63"/>
        <end position="83"/>
    </location>
</feature>
<dbReference type="PANTHER" id="PTHR22911">
    <property type="entry name" value="ACYL-MALONYL CONDENSING ENZYME-RELATED"/>
    <property type="match status" value="1"/>
</dbReference>
<accession>A0A3M9NIZ4</accession>
<feature type="transmembrane region" description="Helical" evidence="1">
    <location>
        <begin position="207"/>
        <end position="226"/>
    </location>
</feature>
<reference evidence="3 4" key="1">
    <citation type="submission" date="2018-11" db="EMBL/GenBank/DDBJ databases">
        <title>Draft genome sequence of Ferruginibacter sp. BO-59.</title>
        <authorList>
            <person name="Im W.T."/>
        </authorList>
    </citation>
    <scope>NUCLEOTIDE SEQUENCE [LARGE SCALE GENOMIC DNA]</scope>
    <source>
        <strain evidence="3 4">BO-59</strain>
    </source>
</reference>
<feature type="domain" description="EamA" evidence="2">
    <location>
        <begin position="141"/>
        <end position="279"/>
    </location>
</feature>
<proteinExistence type="predicted"/>